<evidence type="ECO:0000313" key="2">
    <source>
        <dbReference type="Proteomes" id="UP000563094"/>
    </source>
</evidence>
<dbReference type="InterPro" id="IPR025659">
    <property type="entry name" value="Tubby-like_C"/>
</dbReference>
<dbReference type="EMBL" id="JACJIQ010000001">
    <property type="protein sequence ID" value="MBA9075577.1"/>
    <property type="molecule type" value="Genomic_DNA"/>
</dbReference>
<dbReference type="Proteomes" id="UP000563094">
    <property type="component" value="Unassembled WGS sequence"/>
</dbReference>
<dbReference type="SUPFAM" id="SSF54518">
    <property type="entry name" value="Tubby C-terminal domain-like"/>
    <property type="match status" value="1"/>
</dbReference>
<dbReference type="RefSeq" id="WP_182511279.1">
    <property type="nucleotide sequence ID" value="NZ_JACJIQ010000001.1"/>
</dbReference>
<dbReference type="AlphaFoldDB" id="A0A839GKU2"/>
<sequence length="143" mass="16346">MTIRQQWAWGKASYGLKFEGGTEAAFTTVSFWKNHYQCYVGGSRYEVFGHRGRKYSVYKDGRQLAWWDKAAVSWFNGDNYHLLADDRADHELLLAFCLILDHHTSNRKGDSGITLDLGNLGPQAKAFDPAWRPKEDWKGEGQG</sequence>
<organism evidence="1 2">
    <name type="scientific">Rufibacter quisquiliarum</name>
    <dbReference type="NCBI Taxonomy" id="1549639"/>
    <lineage>
        <taxon>Bacteria</taxon>
        <taxon>Pseudomonadati</taxon>
        <taxon>Bacteroidota</taxon>
        <taxon>Cytophagia</taxon>
        <taxon>Cytophagales</taxon>
        <taxon>Hymenobacteraceae</taxon>
        <taxon>Rufibacter</taxon>
    </lineage>
</organism>
<accession>A0A839GKU2</accession>
<comment type="caution">
    <text evidence="1">The sequence shown here is derived from an EMBL/GenBank/DDBJ whole genome shotgun (WGS) entry which is preliminary data.</text>
</comment>
<gene>
    <name evidence="1" type="ORF">FHS90_000274</name>
</gene>
<protein>
    <submittedName>
        <fullName evidence="1">Uncharacterized protein</fullName>
    </submittedName>
</protein>
<proteinExistence type="predicted"/>
<name>A0A839GKU2_9BACT</name>
<evidence type="ECO:0000313" key="1">
    <source>
        <dbReference type="EMBL" id="MBA9075577.1"/>
    </source>
</evidence>
<keyword evidence="2" id="KW-1185">Reference proteome</keyword>
<reference evidence="1 2" key="1">
    <citation type="submission" date="2020-08" db="EMBL/GenBank/DDBJ databases">
        <title>Genomic Encyclopedia of Type Strains, Phase IV (KMG-IV): sequencing the most valuable type-strain genomes for metagenomic binning, comparative biology and taxonomic classification.</title>
        <authorList>
            <person name="Goeker M."/>
        </authorList>
    </citation>
    <scope>NUCLEOTIDE SEQUENCE [LARGE SCALE GENOMIC DNA]</scope>
    <source>
        <strain evidence="1 2">DSM 29854</strain>
    </source>
</reference>